<comment type="caution">
    <text evidence="2">The sequence shown here is derived from an EMBL/GenBank/DDBJ whole genome shotgun (WGS) entry which is preliminary data.</text>
</comment>
<evidence type="ECO:0000256" key="1">
    <source>
        <dbReference type="SAM" id="Phobius"/>
    </source>
</evidence>
<protein>
    <submittedName>
        <fullName evidence="2">Uncharacterized protein</fullName>
    </submittedName>
</protein>
<accession>A0ABV0K241</accession>
<dbReference type="EMBL" id="JAMPKX010000002">
    <property type="protein sequence ID" value="MEP0946767.1"/>
    <property type="molecule type" value="Genomic_DNA"/>
</dbReference>
<dbReference type="RefSeq" id="WP_190696757.1">
    <property type="nucleotide sequence ID" value="NZ_JAMPKX010000002.1"/>
</dbReference>
<evidence type="ECO:0000313" key="2">
    <source>
        <dbReference type="EMBL" id="MEP0946767.1"/>
    </source>
</evidence>
<feature type="transmembrane region" description="Helical" evidence="1">
    <location>
        <begin position="33"/>
        <end position="51"/>
    </location>
</feature>
<gene>
    <name evidence="2" type="ORF">NC992_07775</name>
</gene>
<keyword evidence="1" id="KW-0472">Membrane</keyword>
<organism evidence="2 3">
    <name type="scientific">Leptolyngbya subtilissima DQ-A4</name>
    <dbReference type="NCBI Taxonomy" id="2933933"/>
    <lineage>
        <taxon>Bacteria</taxon>
        <taxon>Bacillati</taxon>
        <taxon>Cyanobacteriota</taxon>
        <taxon>Cyanophyceae</taxon>
        <taxon>Leptolyngbyales</taxon>
        <taxon>Leptolyngbyaceae</taxon>
        <taxon>Leptolyngbya group</taxon>
        <taxon>Leptolyngbya</taxon>
    </lineage>
</organism>
<evidence type="ECO:0000313" key="3">
    <source>
        <dbReference type="Proteomes" id="UP001482513"/>
    </source>
</evidence>
<keyword evidence="3" id="KW-1185">Reference proteome</keyword>
<proteinExistence type="predicted"/>
<keyword evidence="1" id="KW-0812">Transmembrane</keyword>
<reference evidence="2 3" key="1">
    <citation type="submission" date="2022-04" db="EMBL/GenBank/DDBJ databases">
        <title>Positive selection, recombination, and allopatry shape intraspecific diversity of widespread and dominant cyanobacteria.</title>
        <authorList>
            <person name="Wei J."/>
            <person name="Shu W."/>
            <person name="Hu C."/>
        </authorList>
    </citation>
    <scope>NUCLEOTIDE SEQUENCE [LARGE SCALE GENOMIC DNA]</scope>
    <source>
        <strain evidence="2 3">DQ-A4</strain>
    </source>
</reference>
<keyword evidence="1" id="KW-1133">Transmembrane helix</keyword>
<dbReference type="Proteomes" id="UP001482513">
    <property type="component" value="Unassembled WGS sequence"/>
</dbReference>
<sequence>MFTGLDLVVILLVFAAFFYATGSSKGSEFKLEPLTLLVVAIVVGMVAVSLLNR</sequence>
<name>A0ABV0K241_9CYAN</name>